<keyword evidence="3" id="KW-1185">Reference proteome</keyword>
<evidence type="ECO:0000313" key="2">
    <source>
        <dbReference type="EMBL" id="MFC0252200.1"/>
    </source>
</evidence>
<name>A0ABV6FGM1_9BURK</name>
<protein>
    <recommendedName>
        <fullName evidence="1">Histidine kinase-like sensor domain-containing protein</fullName>
    </recommendedName>
</protein>
<sequence>MALRSVRKLRRGLVVLAIALPALYAVSATIAIVRDHRSTIGQAESDMRNIAAALHEHAMRTFGEADTRLRVAIAEIERRELRPTPADQGALHDILVRAGSHSPLAGSMGVMAPDGWIHASAAAYPMRPTDGRDRDYYIYLTSHQGRGMYVSRPVSSRLSGRWVIPVARRVDHPDGSLKMIVNFGVDMEYFDHFYRSLRLGESGRLLLVRRDGWVIVETPLTQGVVDRNLGSTPPFLALKHVSLGAYQTERSALDGTARLVGHASLARSPVIAVASIARDEVLQPWVVRSWQFAGLGALSTILLLGLLRFL</sequence>
<dbReference type="EMBL" id="JBHLWP010000009">
    <property type="protein sequence ID" value="MFC0252200.1"/>
    <property type="molecule type" value="Genomic_DNA"/>
</dbReference>
<dbReference type="Pfam" id="PF22588">
    <property type="entry name" value="dCache_1_like"/>
    <property type="match status" value="1"/>
</dbReference>
<dbReference type="Gene3D" id="3.30.450.20">
    <property type="entry name" value="PAS domain"/>
    <property type="match status" value="2"/>
</dbReference>
<organism evidence="2 3">
    <name type="scientific">Massilia consociata</name>
    <dbReference type="NCBI Taxonomy" id="760117"/>
    <lineage>
        <taxon>Bacteria</taxon>
        <taxon>Pseudomonadati</taxon>
        <taxon>Pseudomonadota</taxon>
        <taxon>Betaproteobacteria</taxon>
        <taxon>Burkholderiales</taxon>
        <taxon>Oxalobacteraceae</taxon>
        <taxon>Telluria group</taxon>
        <taxon>Massilia</taxon>
    </lineage>
</organism>
<gene>
    <name evidence="2" type="ORF">ACFFJK_09885</name>
</gene>
<accession>A0ABV6FGM1</accession>
<comment type="caution">
    <text evidence="2">The sequence shown here is derived from an EMBL/GenBank/DDBJ whole genome shotgun (WGS) entry which is preliminary data.</text>
</comment>
<dbReference type="CDD" id="cd12914">
    <property type="entry name" value="PDC1_DGC_like"/>
    <property type="match status" value="1"/>
</dbReference>
<feature type="domain" description="Histidine kinase-like sensor" evidence="1">
    <location>
        <begin position="188"/>
        <end position="274"/>
    </location>
</feature>
<dbReference type="RefSeq" id="WP_379678949.1">
    <property type="nucleotide sequence ID" value="NZ_JBHLWP010000009.1"/>
</dbReference>
<proteinExistence type="predicted"/>
<dbReference type="CDD" id="cd12915">
    <property type="entry name" value="PDC2_DGC_like"/>
    <property type="match status" value="1"/>
</dbReference>
<evidence type="ECO:0000313" key="3">
    <source>
        <dbReference type="Proteomes" id="UP001589773"/>
    </source>
</evidence>
<evidence type="ECO:0000259" key="1">
    <source>
        <dbReference type="Pfam" id="PF22588"/>
    </source>
</evidence>
<dbReference type="Proteomes" id="UP001589773">
    <property type="component" value="Unassembled WGS sequence"/>
</dbReference>
<dbReference type="InterPro" id="IPR054327">
    <property type="entry name" value="His-kinase-like_sensor"/>
</dbReference>
<reference evidence="2 3" key="1">
    <citation type="submission" date="2024-09" db="EMBL/GenBank/DDBJ databases">
        <authorList>
            <person name="Sun Q."/>
            <person name="Mori K."/>
        </authorList>
    </citation>
    <scope>NUCLEOTIDE SEQUENCE [LARGE SCALE GENOMIC DNA]</scope>
    <source>
        <strain evidence="2 3">CCM 7792</strain>
    </source>
</reference>